<dbReference type="Proteomes" id="UP000562322">
    <property type="component" value="Unassembled WGS sequence"/>
</dbReference>
<evidence type="ECO:0000256" key="1">
    <source>
        <dbReference type="SAM" id="Phobius"/>
    </source>
</evidence>
<reference evidence="3 4" key="1">
    <citation type="submission" date="2019-09" db="EMBL/GenBank/DDBJ databases">
        <title>Bird 10,000 Genomes (B10K) Project - Family phase.</title>
        <authorList>
            <person name="Zhang G."/>
        </authorList>
    </citation>
    <scope>NUCLEOTIDE SEQUENCE [LARGE SCALE GENOMIC DNA]</scope>
    <source>
        <strain evidence="3">B10K-DU-001-39</strain>
        <tissue evidence="3">Muscle</tissue>
    </source>
</reference>
<keyword evidence="1" id="KW-1133">Transmembrane helix</keyword>
<dbReference type="SUPFAM" id="SSF48726">
    <property type="entry name" value="Immunoglobulin"/>
    <property type="match status" value="2"/>
</dbReference>
<keyword evidence="4" id="KW-1185">Reference proteome</keyword>
<dbReference type="InterPro" id="IPR013783">
    <property type="entry name" value="Ig-like_fold"/>
</dbReference>
<proteinExistence type="predicted"/>
<dbReference type="SMART" id="SM00409">
    <property type="entry name" value="IG"/>
    <property type="match status" value="2"/>
</dbReference>
<dbReference type="InterPro" id="IPR015274">
    <property type="entry name" value="CD4-extracel"/>
</dbReference>
<dbReference type="PANTHER" id="PTHR11422">
    <property type="entry name" value="T-CELL SURFACE GLYCOPROTEIN CD4"/>
    <property type="match status" value="1"/>
</dbReference>
<feature type="non-terminal residue" evidence="3">
    <location>
        <position position="398"/>
    </location>
</feature>
<dbReference type="Pfam" id="PF09191">
    <property type="entry name" value="CD4-extracel"/>
    <property type="match status" value="1"/>
</dbReference>
<dbReference type="InterPro" id="IPR003599">
    <property type="entry name" value="Ig_sub"/>
</dbReference>
<dbReference type="PANTHER" id="PTHR11422:SF0">
    <property type="entry name" value="T-CELL SURFACE GLYCOPROTEIN CD4"/>
    <property type="match status" value="1"/>
</dbReference>
<dbReference type="InterPro" id="IPR007110">
    <property type="entry name" value="Ig-like_dom"/>
</dbReference>
<dbReference type="InterPro" id="IPR021963">
    <property type="entry name" value="Tcell_CD4_Cterm"/>
</dbReference>
<evidence type="ECO:0000259" key="2">
    <source>
        <dbReference type="PROSITE" id="PS50835"/>
    </source>
</evidence>
<organism evidence="3 4">
    <name type="scientific">Alectura lathami</name>
    <name type="common">Australian brush turkey</name>
    <dbReference type="NCBI Taxonomy" id="81907"/>
    <lineage>
        <taxon>Eukaryota</taxon>
        <taxon>Metazoa</taxon>
        <taxon>Chordata</taxon>
        <taxon>Craniata</taxon>
        <taxon>Vertebrata</taxon>
        <taxon>Euteleostomi</taxon>
        <taxon>Archelosauria</taxon>
        <taxon>Archosauria</taxon>
        <taxon>Dinosauria</taxon>
        <taxon>Saurischia</taxon>
        <taxon>Theropoda</taxon>
        <taxon>Coelurosauria</taxon>
        <taxon>Aves</taxon>
        <taxon>Neognathae</taxon>
        <taxon>Galloanserae</taxon>
        <taxon>Galliformes</taxon>
        <taxon>Megapodiidae</taxon>
        <taxon>Alectura</taxon>
    </lineage>
</organism>
<keyword evidence="1" id="KW-0472">Membrane</keyword>
<accession>A0A7L0WU53</accession>
<dbReference type="Gene3D" id="1.20.5.900">
    <property type="entry name" value="transmembrane domain of human cd4"/>
    <property type="match status" value="1"/>
</dbReference>
<feature type="transmembrane region" description="Helical" evidence="1">
    <location>
        <begin position="341"/>
        <end position="371"/>
    </location>
</feature>
<dbReference type="AlphaFoldDB" id="A0A7L0WU53"/>
<name>A0A7L0WU53_ALELA</name>
<dbReference type="OrthoDB" id="8657369at2759"/>
<dbReference type="PROSITE" id="PS50835">
    <property type="entry name" value="IG_LIKE"/>
    <property type="match status" value="1"/>
</dbReference>
<evidence type="ECO:0000313" key="3">
    <source>
        <dbReference type="EMBL" id="NXL94670.1"/>
    </source>
</evidence>
<dbReference type="Gene3D" id="2.60.40.10">
    <property type="entry name" value="Immunoglobulins"/>
    <property type="match status" value="3"/>
</dbReference>
<evidence type="ECO:0000313" key="4">
    <source>
        <dbReference type="Proteomes" id="UP000562322"/>
    </source>
</evidence>
<protein>
    <submittedName>
        <fullName evidence="3">CD4 protein</fullName>
    </submittedName>
</protein>
<gene>
    <name evidence="3" type="primary">Cd4</name>
    <name evidence="3" type="ORF">ALELAT_R10174</name>
</gene>
<comment type="caution">
    <text evidence="3">The sequence shown here is derived from an EMBL/GenBank/DDBJ whole genome shotgun (WGS) entry which is preliminary data.</text>
</comment>
<feature type="domain" description="Ig-like" evidence="2">
    <location>
        <begin position="248"/>
        <end position="330"/>
    </location>
</feature>
<dbReference type="EMBL" id="VXAV01010956">
    <property type="protein sequence ID" value="NXL94670.1"/>
    <property type="molecule type" value="Genomic_DNA"/>
</dbReference>
<keyword evidence="1" id="KW-0812">Transmembrane</keyword>
<dbReference type="Pfam" id="PF12104">
    <property type="entry name" value="Tcell_CD4_C"/>
    <property type="match status" value="1"/>
</dbReference>
<sequence>RTNMNKNTKELNVQGLTLADAGIYICECGSQAASVSLRVLSLVISSNGQFLANEDLELTLTQNSSHPQPHLTIRLFNSNNNIVTPEVLREDAPEKYVLKLKQLSAADSGTWRCHVHADSPPIDQDIPFDLKVLGFRKSPLERMYATVGSTVILSWHLNFKEIEWKKGFTGQLNWKTQGSATTHELLDFNASAHRELHKTKKSNLFWFEVPENKHGSTVEVKLPKVQFHQSGQYQCQLAFDRHVMRNVTELVLMQVSANPAGPLRRGAEVTLLCQVSSRLPSNARLRWEGVNGNQMDIRSSKLHEAKVEVNVSAAGLWNCHLVEDNVRKISLNYTVEEAPVWLSYAVIGAIIGASVLVIGLVCLCIIIGMSWQRRRQRARRMARARQYLLEKKTCQCQQ</sequence>
<dbReference type="InterPro" id="IPR036179">
    <property type="entry name" value="Ig-like_dom_sf"/>
</dbReference>
<feature type="non-terminal residue" evidence="3">
    <location>
        <position position="1"/>
    </location>
</feature>